<feature type="transmembrane region" description="Helical" evidence="1">
    <location>
        <begin position="12"/>
        <end position="35"/>
    </location>
</feature>
<dbReference type="AlphaFoldDB" id="A0A519BAW7"/>
<keyword evidence="1" id="KW-0472">Membrane</keyword>
<dbReference type="GO" id="GO:0005886">
    <property type="term" value="C:plasma membrane"/>
    <property type="evidence" value="ECO:0007669"/>
    <property type="project" value="TreeGrafter"/>
</dbReference>
<dbReference type="InterPro" id="IPR007383">
    <property type="entry name" value="DUF445"/>
</dbReference>
<dbReference type="PANTHER" id="PTHR38442">
    <property type="entry name" value="INNER MEMBRANE PROTEIN-RELATED"/>
    <property type="match status" value="1"/>
</dbReference>
<protein>
    <submittedName>
        <fullName evidence="2">DUF445 domain-containing protein</fullName>
    </submittedName>
</protein>
<sequence length="513" mass="58942">MKYGNKAFANLFLLIAFFLFIGTFLINISSIWIYILQRASEAALIGGIADWFAVTALFKHPFNLRIPHTNIIENNKERLINTVSNMVNDTWLGKNFLGAEINKIDFYGIIIKIIEKDKYNKKIRFYSRKYLIKFLKYVKTDKFNKFVNGKIGEALDENLSERIVNGITLFVKGGDFDKTYGILAGYIKNYAAKYETKDITKKIIELSSLEIMNSIKISGKRLINDNFDNAIINLCDFANITIDKNESSLKKQIREVIEKYKDDSVIKKIFIFVARETNVLDVELLSNEIIAKIKNFINEIRNDPLNDIRLNIKDYALSILDNLDEEVKHQVLNNIETIIHKNSDNLRDYLLSYLDKASGKRFIKNRLLSFIKSDGNNIMSQFNEPIKNGLMTAGLNTVKAIIENNKSYILNKNLFKEKFDYGISLIRDEISEKSGEINSFFRRNTVYAMKLNHSIIGKLVKRYLESLDHKKLVGQIESKIGNDLQYIRINGALVGSIVGILIALIGLFLKSVR</sequence>
<feature type="transmembrane region" description="Helical" evidence="1">
    <location>
        <begin position="489"/>
        <end position="509"/>
    </location>
</feature>
<proteinExistence type="predicted"/>
<dbReference type="Proteomes" id="UP000320813">
    <property type="component" value="Unassembled WGS sequence"/>
</dbReference>
<keyword evidence="1" id="KW-1133">Transmembrane helix</keyword>
<comment type="caution">
    <text evidence="2">The sequence shown here is derived from an EMBL/GenBank/DDBJ whole genome shotgun (WGS) entry which is preliminary data.</text>
</comment>
<reference evidence="2 3" key="1">
    <citation type="submission" date="2019-01" db="EMBL/GenBank/DDBJ databases">
        <title>Insights into ecological role of a new deltaproteobacterial order Candidatus Sinidesulfobacterales (Sva0485) by metagenomics and metatranscriptomics.</title>
        <authorList>
            <person name="Tan S."/>
            <person name="Liu J."/>
            <person name="Fang Y."/>
            <person name="Hedlund B.P."/>
            <person name="Lian Z.H."/>
            <person name="Huang L.Y."/>
            <person name="Li J.T."/>
            <person name="Huang L.N."/>
            <person name="Li W.J."/>
            <person name="Jiang H.C."/>
            <person name="Dong H.L."/>
            <person name="Shu W.S."/>
        </authorList>
    </citation>
    <scope>NUCLEOTIDE SEQUENCE [LARGE SCALE GENOMIC DNA]</scope>
    <source>
        <strain evidence="2">AP3</strain>
    </source>
</reference>
<organism evidence="2 3">
    <name type="scientific">Candidatus Acidulodesulfobacterium ferriphilum</name>
    <dbReference type="NCBI Taxonomy" id="2597223"/>
    <lineage>
        <taxon>Bacteria</taxon>
        <taxon>Deltaproteobacteria</taxon>
        <taxon>Candidatus Acidulodesulfobacterales</taxon>
        <taxon>Candidatus Acidulodesulfobacterium</taxon>
    </lineage>
</organism>
<gene>
    <name evidence="2" type="ORF">EVJ47_06785</name>
</gene>
<accession>A0A519BAW7</accession>
<dbReference type="PANTHER" id="PTHR38442:SF1">
    <property type="entry name" value="INNER MEMBRANE PROTEIN"/>
    <property type="match status" value="1"/>
</dbReference>
<keyword evidence="1" id="KW-0812">Transmembrane</keyword>
<dbReference type="EMBL" id="SGBD01000003">
    <property type="protein sequence ID" value="RZD14366.1"/>
    <property type="molecule type" value="Genomic_DNA"/>
</dbReference>
<dbReference type="Pfam" id="PF04286">
    <property type="entry name" value="DUF445"/>
    <property type="match status" value="1"/>
</dbReference>
<evidence type="ECO:0000256" key="1">
    <source>
        <dbReference type="SAM" id="Phobius"/>
    </source>
</evidence>
<name>A0A519BAW7_9DELT</name>
<evidence type="ECO:0000313" key="3">
    <source>
        <dbReference type="Proteomes" id="UP000320813"/>
    </source>
</evidence>
<evidence type="ECO:0000313" key="2">
    <source>
        <dbReference type="EMBL" id="RZD14366.1"/>
    </source>
</evidence>